<organism evidence="2">
    <name type="scientific">Streptomyces sp. R35</name>
    <dbReference type="NCBI Taxonomy" id="3238630"/>
    <lineage>
        <taxon>Bacteria</taxon>
        <taxon>Bacillati</taxon>
        <taxon>Actinomycetota</taxon>
        <taxon>Actinomycetes</taxon>
        <taxon>Kitasatosporales</taxon>
        <taxon>Streptomycetaceae</taxon>
        <taxon>Streptomyces</taxon>
    </lineage>
</organism>
<accession>A0AB39S0U9</accession>
<name>A0AB39S0U9_9ACTN</name>
<dbReference type="InterPro" id="IPR018958">
    <property type="entry name" value="Knr4/Smi1-like_dom"/>
</dbReference>
<protein>
    <submittedName>
        <fullName evidence="2">SMI1/KNR4 family protein</fullName>
    </submittedName>
</protein>
<dbReference type="SUPFAM" id="SSF160631">
    <property type="entry name" value="SMI1/KNR4-like"/>
    <property type="match status" value="1"/>
</dbReference>
<dbReference type="Gene3D" id="3.40.1580.10">
    <property type="entry name" value="SMI1/KNR4-like"/>
    <property type="match status" value="1"/>
</dbReference>
<feature type="domain" description="Knr4/Smi1-like" evidence="1">
    <location>
        <begin position="23"/>
        <end position="158"/>
    </location>
</feature>
<proteinExistence type="predicted"/>
<dbReference type="SMART" id="SM00860">
    <property type="entry name" value="SMI1_KNR4"/>
    <property type="match status" value="1"/>
</dbReference>
<dbReference type="InterPro" id="IPR037883">
    <property type="entry name" value="Knr4/Smi1-like_sf"/>
</dbReference>
<dbReference type="EMBL" id="CP163440">
    <property type="protein sequence ID" value="XDQ59857.1"/>
    <property type="molecule type" value="Genomic_DNA"/>
</dbReference>
<dbReference type="RefSeq" id="WP_369254698.1">
    <property type="nucleotide sequence ID" value="NZ_CP163440.1"/>
</dbReference>
<evidence type="ECO:0000259" key="1">
    <source>
        <dbReference type="SMART" id="SM00860"/>
    </source>
</evidence>
<sequence length="175" mass="19427">MARFEDLLSPFWDTSSDYGVQPPLTDRAVGEAERLLNVTLPDSLLDLLRNQNGGQVSDSRNAFPTSLPTSWSTDRVPFDSVMGIGHRERTLSMLDSPYLVEEWGLPTAVVLVSGDGHYWIGLDYRTCGRHGEPSVAWFDADDNSELALAPDFRSFIKGLTSAREFESERSEGSPD</sequence>
<dbReference type="Pfam" id="PF14568">
    <property type="entry name" value="SUKH_6"/>
    <property type="match status" value="1"/>
</dbReference>
<reference evidence="2" key="1">
    <citation type="submission" date="2024-07" db="EMBL/GenBank/DDBJ databases">
        <authorList>
            <person name="Yu S.T."/>
        </authorList>
    </citation>
    <scope>NUCLEOTIDE SEQUENCE</scope>
    <source>
        <strain evidence="2">R35</strain>
    </source>
</reference>
<evidence type="ECO:0000313" key="2">
    <source>
        <dbReference type="EMBL" id="XDQ59857.1"/>
    </source>
</evidence>
<dbReference type="AlphaFoldDB" id="A0AB39S0U9"/>
<gene>
    <name evidence="2" type="ORF">AB5J50_03275</name>
</gene>